<feature type="transmembrane region" description="Helical" evidence="2">
    <location>
        <begin position="70"/>
        <end position="86"/>
    </location>
</feature>
<keyword evidence="2" id="KW-1133">Transmembrane helix</keyword>
<keyword evidence="2" id="KW-0812">Transmembrane</keyword>
<reference evidence="3" key="1">
    <citation type="submission" date="2020-05" db="EMBL/GenBank/DDBJ databases">
        <title>Mycena genomes resolve the evolution of fungal bioluminescence.</title>
        <authorList>
            <person name="Tsai I.J."/>
        </authorList>
    </citation>
    <scope>NUCLEOTIDE SEQUENCE</scope>
    <source>
        <strain evidence="3">CCC161011</strain>
    </source>
</reference>
<evidence type="ECO:0000256" key="2">
    <source>
        <dbReference type="SAM" id="Phobius"/>
    </source>
</evidence>
<evidence type="ECO:0000313" key="3">
    <source>
        <dbReference type="EMBL" id="KAF7357774.1"/>
    </source>
</evidence>
<keyword evidence="4" id="KW-1185">Reference proteome</keyword>
<keyword evidence="2" id="KW-0472">Membrane</keyword>
<dbReference type="AlphaFoldDB" id="A0A8H7D0T4"/>
<organism evidence="3 4">
    <name type="scientific">Mycena venus</name>
    <dbReference type="NCBI Taxonomy" id="2733690"/>
    <lineage>
        <taxon>Eukaryota</taxon>
        <taxon>Fungi</taxon>
        <taxon>Dikarya</taxon>
        <taxon>Basidiomycota</taxon>
        <taxon>Agaricomycotina</taxon>
        <taxon>Agaricomycetes</taxon>
        <taxon>Agaricomycetidae</taxon>
        <taxon>Agaricales</taxon>
        <taxon>Marasmiineae</taxon>
        <taxon>Mycenaceae</taxon>
        <taxon>Mycena</taxon>
    </lineage>
</organism>
<proteinExistence type="predicted"/>
<feature type="region of interest" description="Disordered" evidence="1">
    <location>
        <begin position="1"/>
        <end position="30"/>
    </location>
</feature>
<evidence type="ECO:0000313" key="4">
    <source>
        <dbReference type="Proteomes" id="UP000620124"/>
    </source>
</evidence>
<name>A0A8H7D0T4_9AGAR</name>
<accession>A0A8H7D0T4</accession>
<sequence length="126" mass="14067">MLSDIEPESLLDESRSQPSVGSDQSRMSPRAHPRLTAYRILCFALTAGFGAVKAVLSYRGQTTAPTTLDWIYGIIVGSALYWLGLYEEECPGKLPDWIFKTDVVESVMETVNVLRGGVKLHEDLWF</sequence>
<feature type="transmembrane region" description="Helical" evidence="2">
    <location>
        <begin position="36"/>
        <end position="58"/>
    </location>
</feature>
<dbReference type="Proteomes" id="UP000620124">
    <property type="component" value="Unassembled WGS sequence"/>
</dbReference>
<dbReference type="OrthoDB" id="3268450at2759"/>
<gene>
    <name evidence="3" type="ORF">MVEN_00823400</name>
</gene>
<evidence type="ECO:0000256" key="1">
    <source>
        <dbReference type="SAM" id="MobiDB-lite"/>
    </source>
</evidence>
<feature type="compositionally biased region" description="Acidic residues" evidence="1">
    <location>
        <begin position="1"/>
        <end position="11"/>
    </location>
</feature>
<protein>
    <submittedName>
        <fullName evidence="3">Uncharacterized protein</fullName>
    </submittedName>
</protein>
<comment type="caution">
    <text evidence="3">The sequence shown here is derived from an EMBL/GenBank/DDBJ whole genome shotgun (WGS) entry which is preliminary data.</text>
</comment>
<dbReference type="EMBL" id="JACAZI010000006">
    <property type="protein sequence ID" value="KAF7357774.1"/>
    <property type="molecule type" value="Genomic_DNA"/>
</dbReference>
<feature type="compositionally biased region" description="Polar residues" evidence="1">
    <location>
        <begin position="16"/>
        <end position="27"/>
    </location>
</feature>